<dbReference type="AlphaFoldDB" id="A0AAN8FSD4"/>
<name>A0AAN8FSD4_TRICO</name>
<dbReference type="InterPro" id="IPR038204">
    <property type="entry name" value="Abf-1/2_sf"/>
</dbReference>
<organism evidence="1 2">
    <name type="scientific">Trichostrongylus colubriformis</name>
    <name type="common">Black scour worm</name>
    <dbReference type="NCBI Taxonomy" id="6319"/>
    <lineage>
        <taxon>Eukaryota</taxon>
        <taxon>Metazoa</taxon>
        <taxon>Ecdysozoa</taxon>
        <taxon>Nematoda</taxon>
        <taxon>Chromadorea</taxon>
        <taxon>Rhabditida</taxon>
        <taxon>Rhabditina</taxon>
        <taxon>Rhabditomorpha</taxon>
        <taxon>Strongyloidea</taxon>
        <taxon>Trichostrongylidae</taxon>
        <taxon>Trichostrongylus</taxon>
    </lineage>
</organism>
<comment type="caution">
    <text evidence="1">The sequence shown here is derived from an EMBL/GenBank/DDBJ whole genome shotgun (WGS) entry which is preliminary data.</text>
</comment>
<dbReference type="Gene3D" id="3.30.30.110">
    <property type="entry name" value="Antibacterial factor-related peptide"/>
    <property type="match status" value="1"/>
</dbReference>
<gene>
    <name evidence="1" type="ORF">GCK32_006958</name>
</gene>
<dbReference type="Pfam" id="PF16839">
    <property type="entry name" value="Antimicrobial25"/>
    <property type="match status" value="1"/>
</dbReference>
<dbReference type="PANTHER" id="PTHR37971:SF1">
    <property type="entry name" value="ANTIBACTERIAL FACTOR-RELATED PEPTIDE 1-RELATED"/>
    <property type="match status" value="1"/>
</dbReference>
<accession>A0AAN8FSD4</accession>
<dbReference type="GO" id="GO:0098542">
    <property type="term" value="P:defense response to other organism"/>
    <property type="evidence" value="ECO:0007669"/>
    <property type="project" value="InterPro"/>
</dbReference>
<sequence length="135" mass="14677">MQSRSSFLHIKDNKHPIITGQVAVINERQTTEAKTTIGFTLTVQLSARELVITASVKNNSCQEMNRLVMCLFVAIAFVDVAMSVTCNLMDCHPILARTACVASCKAMNCATGYCENRGGRKTCVCSRCDVGPLSL</sequence>
<dbReference type="PANTHER" id="PTHR37971">
    <property type="entry name" value="ANTIBACTERIAL FACTOR-RELATED PEPTIDE 1-RELATED"/>
    <property type="match status" value="1"/>
</dbReference>
<reference evidence="1 2" key="1">
    <citation type="submission" date="2019-10" db="EMBL/GenBank/DDBJ databases">
        <title>Assembly and Annotation for the nematode Trichostrongylus colubriformis.</title>
        <authorList>
            <person name="Martin J."/>
        </authorList>
    </citation>
    <scope>NUCLEOTIDE SEQUENCE [LARGE SCALE GENOMIC DNA]</scope>
    <source>
        <strain evidence="1">G859</strain>
        <tissue evidence="1">Whole worm</tissue>
    </source>
</reference>
<dbReference type="Proteomes" id="UP001331761">
    <property type="component" value="Unassembled WGS sequence"/>
</dbReference>
<keyword evidence="2" id="KW-1185">Reference proteome</keyword>
<proteinExistence type="predicted"/>
<dbReference type="InterPro" id="IPR031770">
    <property type="entry name" value="Abf-1/2"/>
</dbReference>
<evidence type="ECO:0000313" key="2">
    <source>
        <dbReference type="Proteomes" id="UP001331761"/>
    </source>
</evidence>
<evidence type="ECO:0000313" key="1">
    <source>
        <dbReference type="EMBL" id="KAK5984097.1"/>
    </source>
</evidence>
<dbReference type="EMBL" id="WIXE01003264">
    <property type="protein sequence ID" value="KAK5984097.1"/>
    <property type="molecule type" value="Genomic_DNA"/>
</dbReference>
<protein>
    <submittedName>
        <fullName evidence="1">Uncharacterized protein</fullName>
    </submittedName>
</protein>